<feature type="region of interest" description="Disordered" evidence="1">
    <location>
        <begin position="161"/>
        <end position="221"/>
    </location>
</feature>
<feature type="signal peptide" evidence="2">
    <location>
        <begin position="1"/>
        <end position="24"/>
    </location>
</feature>
<dbReference type="KEGG" id="sgm:GCM10017557_65580"/>
<dbReference type="AlphaFoldDB" id="A0A7G1P8N8"/>
<evidence type="ECO:0000256" key="1">
    <source>
        <dbReference type="SAM" id="MobiDB-lite"/>
    </source>
</evidence>
<gene>
    <name evidence="3" type="ORF">GCM10017557_65580</name>
</gene>
<feature type="chain" id="PRO_5039015435" description="Secreted protein" evidence="2">
    <location>
        <begin position="25"/>
        <end position="221"/>
    </location>
</feature>
<evidence type="ECO:0000256" key="2">
    <source>
        <dbReference type="SAM" id="SignalP"/>
    </source>
</evidence>
<name>A0A7G1P8N8_9ACTN</name>
<dbReference type="PROSITE" id="PS51257">
    <property type="entry name" value="PROKAR_LIPOPROTEIN"/>
    <property type="match status" value="1"/>
</dbReference>
<keyword evidence="2" id="KW-0732">Signal</keyword>
<evidence type="ECO:0008006" key="5">
    <source>
        <dbReference type="Google" id="ProtNLM"/>
    </source>
</evidence>
<reference evidence="3 4" key="1">
    <citation type="journal article" date="2014" name="Int. J. Syst. Evol. Microbiol.">
        <title>Complete genome sequence of Corynebacterium casei LMG S-19264T (=DSM 44701T), isolated from a smear-ripened cheese.</title>
        <authorList>
            <consortium name="US DOE Joint Genome Institute (JGI-PGF)"/>
            <person name="Walter F."/>
            <person name="Albersmeier A."/>
            <person name="Kalinowski J."/>
            <person name="Ruckert C."/>
        </authorList>
    </citation>
    <scope>NUCLEOTIDE SEQUENCE [LARGE SCALE GENOMIC DNA]</scope>
    <source>
        <strain evidence="3 4">JCM 4677</strain>
    </source>
</reference>
<accession>A0A7G1P8N8</accession>
<proteinExistence type="predicted"/>
<evidence type="ECO:0000313" key="3">
    <source>
        <dbReference type="EMBL" id="BCL31699.1"/>
    </source>
</evidence>
<feature type="compositionally biased region" description="Low complexity" evidence="1">
    <location>
        <begin position="176"/>
        <end position="192"/>
    </location>
</feature>
<organism evidence="3 4">
    <name type="scientific">Streptomyces aurantiacus</name>
    <dbReference type="NCBI Taxonomy" id="47760"/>
    <lineage>
        <taxon>Bacteria</taxon>
        <taxon>Bacillati</taxon>
        <taxon>Actinomycetota</taxon>
        <taxon>Actinomycetes</taxon>
        <taxon>Kitasatosporales</taxon>
        <taxon>Streptomycetaceae</taxon>
        <taxon>Streptomyces</taxon>
        <taxon>Streptomyces aurantiacus group</taxon>
    </lineage>
</organism>
<keyword evidence="4" id="KW-1185">Reference proteome</keyword>
<dbReference type="Proteomes" id="UP000516444">
    <property type="component" value="Chromosome"/>
</dbReference>
<dbReference type="EMBL" id="AP023440">
    <property type="protein sequence ID" value="BCL31699.1"/>
    <property type="molecule type" value="Genomic_DNA"/>
</dbReference>
<sequence length="221" mass="23236">MSWTRPFLTALAVCALFGALLVGATGCESGGARQKDEVRPSPVGKVLKDTDEEGRHYREIDKESAPEVAIEIQPDTDDGWDVRLTVHDFRFSPAGTRKKAEPGRGYALLRLDGRPLSFLRSSDHHLAGNVVSRGTHQVTVRLHADDDTVWAVDGAPVGSTADITVSDSAPTHEEQTTTGTVTGTTTGTAAGTRADEAVPAVTTSGPPPLGRVAGESPLNGS</sequence>
<dbReference type="RefSeq" id="WP_246596590.1">
    <property type="nucleotide sequence ID" value="NZ_AP023440.1"/>
</dbReference>
<protein>
    <recommendedName>
        <fullName evidence="5">Secreted protein</fullName>
    </recommendedName>
</protein>
<evidence type="ECO:0000313" key="4">
    <source>
        <dbReference type="Proteomes" id="UP000516444"/>
    </source>
</evidence>